<dbReference type="OrthoDB" id="9792439at2"/>
<dbReference type="HOGENOM" id="CLU_466106_0_0_0"/>
<feature type="compositionally biased region" description="Polar residues" evidence="1">
    <location>
        <begin position="401"/>
        <end position="413"/>
    </location>
</feature>
<evidence type="ECO:0008006" key="3">
    <source>
        <dbReference type="Google" id="ProtNLM"/>
    </source>
</evidence>
<accession>Q01VS9</accession>
<dbReference type="KEGG" id="sus:Acid_5286"/>
<sequence>MEDSAGVAPGPEPIVDGNWLITEIPGKPVIVRFSLDFVMRLGMAVREGFKALPRRGLETGGLLVGATHKDRGRLVIDVRDFEPVESEHATGPSYMLSDLDRRLLESRIAARQAGKKGNTVIGFYRSHTRRNFAVTMEDAALFSTYFRKPLDLFLLIKSNDGAPPTCGLLLRESGKELSGSPCVQFPFDAYIFPMPPRELPEADPQPRTEALVPLPPPASTVSPNPAPPSAAPSNLVLWNPAGLKQLLARWPAWIAIAAGVVLAIAIPVGTHPAYPLRSLGLNVANTGGNLRLSWNHEASRRAARAILFIRDGADEHRFELDSHQLNEGSISYWPASQDVNFRLEWTSPSGTLTESLRAIGAPAQAALPPAPLPPIATAPAVPAATTPPISAGEPPVERQRAANTGPASRQVSRAFTAPASPPVAPPVARAALPEPPVLQPAIPAVHGRDLLQAIVPAPDPNLGAIADTTYHVEVQPVQRRGRSIPLIGKRSLRAEYVPPAPLHQSVIPNVPRRDVARTIDVKVYVNPAGKVDYAELLSRVSKADVDLASTLVFSARRWEFVPARDGADPATGEVILHYRFGPANP</sequence>
<dbReference type="STRING" id="234267.Acid_5286"/>
<proteinExistence type="predicted"/>
<feature type="compositionally biased region" description="Pro residues" evidence="1">
    <location>
        <begin position="213"/>
        <end position="229"/>
    </location>
</feature>
<feature type="region of interest" description="Disordered" evidence="1">
    <location>
        <begin position="377"/>
        <end position="428"/>
    </location>
</feature>
<feature type="region of interest" description="Disordered" evidence="1">
    <location>
        <begin position="198"/>
        <end position="229"/>
    </location>
</feature>
<dbReference type="EMBL" id="CP000473">
    <property type="protein sequence ID" value="ABJ86236.1"/>
    <property type="molecule type" value="Genomic_DNA"/>
</dbReference>
<evidence type="ECO:0000313" key="2">
    <source>
        <dbReference type="EMBL" id="ABJ86236.1"/>
    </source>
</evidence>
<name>Q01VS9_SOLUE</name>
<evidence type="ECO:0000256" key="1">
    <source>
        <dbReference type="SAM" id="MobiDB-lite"/>
    </source>
</evidence>
<feature type="compositionally biased region" description="Low complexity" evidence="1">
    <location>
        <begin position="377"/>
        <end position="391"/>
    </location>
</feature>
<protein>
    <recommendedName>
        <fullName evidence="3">TonB family protein</fullName>
    </recommendedName>
</protein>
<reference evidence="2" key="1">
    <citation type="submission" date="2006-10" db="EMBL/GenBank/DDBJ databases">
        <title>Complete sequence of Solibacter usitatus Ellin6076.</title>
        <authorList>
            <consortium name="US DOE Joint Genome Institute"/>
            <person name="Copeland A."/>
            <person name="Lucas S."/>
            <person name="Lapidus A."/>
            <person name="Barry K."/>
            <person name="Detter J.C."/>
            <person name="Glavina del Rio T."/>
            <person name="Hammon N."/>
            <person name="Israni S."/>
            <person name="Dalin E."/>
            <person name="Tice H."/>
            <person name="Pitluck S."/>
            <person name="Thompson L.S."/>
            <person name="Brettin T."/>
            <person name="Bruce D."/>
            <person name="Han C."/>
            <person name="Tapia R."/>
            <person name="Gilna P."/>
            <person name="Schmutz J."/>
            <person name="Larimer F."/>
            <person name="Land M."/>
            <person name="Hauser L."/>
            <person name="Kyrpides N."/>
            <person name="Mikhailova N."/>
            <person name="Janssen P.H."/>
            <person name="Kuske C.R."/>
            <person name="Richardson P."/>
        </authorList>
    </citation>
    <scope>NUCLEOTIDE SEQUENCE</scope>
    <source>
        <strain evidence="2">Ellin6076</strain>
    </source>
</reference>
<dbReference type="InParanoid" id="Q01VS9"/>
<organism evidence="2">
    <name type="scientific">Solibacter usitatus (strain Ellin6076)</name>
    <dbReference type="NCBI Taxonomy" id="234267"/>
    <lineage>
        <taxon>Bacteria</taxon>
        <taxon>Pseudomonadati</taxon>
        <taxon>Acidobacteriota</taxon>
        <taxon>Terriglobia</taxon>
        <taxon>Bryobacterales</taxon>
        <taxon>Solibacteraceae</taxon>
        <taxon>Candidatus Solibacter</taxon>
    </lineage>
</organism>
<dbReference type="eggNOG" id="COG0810">
    <property type="taxonomic scope" value="Bacteria"/>
</dbReference>
<dbReference type="AlphaFoldDB" id="Q01VS9"/>
<gene>
    <name evidence="2" type="ordered locus">Acid_5286</name>
</gene>